<keyword evidence="5" id="KW-1185">Reference proteome</keyword>
<comment type="caution">
    <text evidence="4">The sequence shown here is derived from an EMBL/GenBank/DDBJ whole genome shotgun (WGS) entry which is preliminary data.</text>
</comment>
<dbReference type="InterPro" id="IPR027417">
    <property type="entry name" value="P-loop_NTPase"/>
</dbReference>
<evidence type="ECO:0000313" key="4">
    <source>
        <dbReference type="EMBL" id="MBC8768027.1"/>
    </source>
</evidence>
<accession>A0ABR7QLF7</accession>
<dbReference type="EMBL" id="JACLHY010000006">
    <property type="protein sequence ID" value="MBC8768027.1"/>
    <property type="molecule type" value="Genomic_DNA"/>
</dbReference>
<evidence type="ECO:0000256" key="1">
    <source>
        <dbReference type="ARBA" id="ARBA00022741"/>
    </source>
</evidence>
<evidence type="ECO:0000259" key="3">
    <source>
        <dbReference type="PROSITE" id="PS50893"/>
    </source>
</evidence>
<dbReference type="Pfam" id="PF00005">
    <property type="entry name" value="ABC_tran"/>
    <property type="match status" value="1"/>
</dbReference>
<dbReference type="GO" id="GO:0005524">
    <property type="term" value="F:ATP binding"/>
    <property type="evidence" value="ECO:0007669"/>
    <property type="project" value="UniProtKB-KW"/>
</dbReference>
<protein>
    <submittedName>
        <fullName evidence="4">ATP-binding cassette domain-containing protein</fullName>
    </submittedName>
</protein>
<dbReference type="PROSITE" id="PS50893">
    <property type="entry name" value="ABC_TRANSPORTER_2"/>
    <property type="match status" value="1"/>
</dbReference>
<sequence>MILEIDSVDLEFDGKKVLYGIYIKSEKGKVTGILGRNGSGKTCFLRILFGDLQPKYKNIRSNEMCFPKPLYQTGIIGYLPQYPLLPKNLKINLVFKLFNVSWESFTGHFQSFKIYGNAKIKDLSSGEIRVIEAYLILLSQKEIILLDEPFSFIAPLFVEKFKTLINVVKKTSIIILTDHFYEDIMEVSDTIYLLKNGCSKEIVEKEELVNEGYLNKGLIE</sequence>
<keyword evidence="2 4" id="KW-0067">ATP-binding</keyword>
<dbReference type="PANTHER" id="PTHR43158:SF2">
    <property type="entry name" value="SKFA PEPTIDE EXPORT ATP-BINDING PROTEIN SKFE"/>
    <property type="match status" value="1"/>
</dbReference>
<feature type="domain" description="ABC transporter" evidence="3">
    <location>
        <begin position="3"/>
        <end position="219"/>
    </location>
</feature>
<organism evidence="4 5">
    <name type="scientific">Arenibacter arenosicollis</name>
    <dbReference type="NCBI Taxonomy" id="2762274"/>
    <lineage>
        <taxon>Bacteria</taxon>
        <taxon>Pseudomonadati</taxon>
        <taxon>Bacteroidota</taxon>
        <taxon>Flavobacteriia</taxon>
        <taxon>Flavobacteriales</taxon>
        <taxon>Flavobacteriaceae</taxon>
        <taxon>Arenibacter</taxon>
    </lineage>
</organism>
<proteinExistence type="predicted"/>
<dbReference type="Proteomes" id="UP000618952">
    <property type="component" value="Unassembled WGS sequence"/>
</dbReference>
<dbReference type="InterPro" id="IPR003593">
    <property type="entry name" value="AAA+_ATPase"/>
</dbReference>
<gene>
    <name evidence="4" type="ORF">H4O18_08485</name>
</gene>
<keyword evidence="1" id="KW-0547">Nucleotide-binding</keyword>
<dbReference type="RefSeq" id="WP_187583437.1">
    <property type="nucleotide sequence ID" value="NZ_JACLHY010000006.1"/>
</dbReference>
<dbReference type="InterPro" id="IPR003439">
    <property type="entry name" value="ABC_transporter-like_ATP-bd"/>
</dbReference>
<dbReference type="SMART" id="SM00382">
    <property type="entry name" value="AAA"/>
    <property type="match status" value="1"/>
</dbReference>
<dbReference type="SUPFAM" id="SSF52540">
    <property type="entry name" value="P-loop containing nucleoside triphosphate hydrolases"/>
    <property type="match status" value="1"/>
</dbReference>
<name>A0ABR7QLF7_9FLAO</name>
<reference evidence="4 5" key="1">
    <citation type="submission" date="2020-08" db="EMBL/GenBank/DDBJ databases">
        <title>Arenibacter gaetbuli sp. nov., isolated from a sand dune.</title>
        <authorList>
            <person name="Park S."/>
            <person name="Yoon J.-H."/>
        </authorList>
    </citation>
    <scope>NUCLEOTIDE SEQUENCE [LARGE SCALE GENOMIC DNA]</scope>
    <source>
        <strain evidence="4 5">BSSL-BM3</strain>
    </source>
</reference>
<dbReference type="PANTHER" id="PTHR43158">
    <property type="entry name" value="SKFA PEPTIDE EXPORT ATP-BINDING PROTEIN SKFE"/>
    <property type="match status" value="1"/>
</dbReference>
<dbReference type="Gene3D" id="3.40.50.300">
    <property type="entry name" value="P-loop containing nucleotide triphosphate hydrolases"/>
    <property type="match status" value="1"/>
</dbReference>
<evidence type="ECO:0000256" key="2">
    <source>
        <dbReference type="ARBA" id="ARBA00022840"/>
    </source>
</evidence>
<evidence type="ECO:0000313" key="5">
    <source>
        <dbReference type="Proteomes" id="UP000618952"/>
    </source>
</evidence>